<gene>
    <name evidence="2" type="ORF">J2W36_003319</name>
</gene>
<accession>A0ABT9SB36</accession>
<reference evidence="2 3" key="1">
    <citation type="submission" date="2023-07" db="EMBL/GenBank/DDBJ databases">
        <title>Sorghum-associated microbial communities from plants grown in Nebraska, USA.</title>
        <authorList>
            <person name="Schachtman D."/>
        </authorList>
    </citation>
    <scope>NUCLEOTIDE SEQUENCE [LARGE SCALE GENOMIC DNA]</scope>
    <source>
        <strain evidence="2 3">DS1607</strain>
    </source>
</reference>
<feature type="transmembrane region" description="Helical" evidence="1">
    <location>
        <begin position="12"/>
        <end position="32"/>
    </location>
</feature>
<keyword evidence="1" id="KW-0812">Transmembrane</keyword>
<dbReference type="Proteomes" id="UP001226867">
    <property type="component" value="Unassembled WGS sequence"/>
</dbReference>
<evidence type="ECO:0008006" key="4">
    <source>
        <dbReference type="Google" id="ProtNLM"/>
    </source>
</evidence>
<dbReference type="RefSeq" id="WP_307690842.1">
    <property type="nucleotide sequence ID" value="NZ_JAUSRO010000010.1"/>
</dbReference>
<protein>
    <recommendedName>
        <fullName evidence="4">SGNH/GDSL hydrolase family protein</fullName>
    </recommendedName>
</protein>
<comment type="caution">
    <text evidence="2">The sequence shown here is derived from an EMBL/GenBank/DDBJ whole genome shotgun (WGS) entry which is preliminary data.</text>
</comment>
<keyword evidence="3" id="KW-1185">Reference proteome</keyword>
<keyword evidence="1" id="KW-0472">Membrane</keyword>
<proteinExistence type="predicted"/>
<dbReference type="EMBL" id="JAUSRO010000010">
    <property type="protein sequence ID" value="MDP9901053.1"/>
    <property type="molecule type" value="Genomic_DNA"/>
</dbReference>
<evidence type="ECO:0000313" key="3">
    <source>
        <dbReference type="Proteomes" id="UP001226867"/>
    </source>
</evidence>
<name>A0ABT9SB36_9BURK</name>
<sequence>MNRPREDAPPAGMWLTVLVLVALLMVPLYVAFRLGWVADLGGRGNADAEWLRYQPAAGDHVVMGVGSSLLQAGIVRADLAADSQTQWLLFNRGGANFQNFRAMLQSQWRVQPEVLIVQTDLFLKEDTSDRKVFLTSLRPMFMFAVRWVLGWSPPQSNDDLVFPAEPLGGLSERGRLLSDVYRSHPTQQVQMIEWLKLQQTRGSQVVLLDIPRSPSVEKAIGAPLVRWRADMQVIAKQLQVPLLHYGFPLNDADFYDGSHMGPSGRKVHTRWLQQKIKELQHESP</sequence>
<organism evidence="2 3">
    <name type="scientific">Variovorax ginsengisoli</name>
    <dbReference type="NCBI Taxonomy" id="363844"/>
    <lineage>
        <taxon>Bacteria</taxon>
        <taxon>Pseudomonadati</taxon>
        <taxon>Pseudomonadota</taxon>
        <taxon>Betaproteobacteria</taxon>
        <taxon>Burkholderiales</taxon>
        <taxon>Comamonadaceae</taxon>
        <taxon>Variovorax</taxon>
    </lineage>
</organism>
<evidence type="ECO:0000313" key="2">
    <source>
        <dbReference type="EMBL" id="MDP9901053.1"/>
    </source>
</evidence>
<keyword evidence="1" id="KW-1133">Transmembrane helix</keyword>
<evidence type="ECO:0000256" key="1">
    <source>
        <dbReference type="SAM" id="Phobius"/>
    </source>
</evidence>
<dbReference type="SUPFAM" id="SSF52266">
    <property type="entry name" value="SGNH hydrolase"/>
    <property type="match status" value="1"/>
</dbReference>